<accession>A0A8S9XPQ7</accession>
<evidence type="ECO:0000313" key="3">
    <source>
        <dbReference type="Proteomes" id="UP000466442"/>
    </source>
</evidence>
<dbReference type="Proteomes" id="UP000466442">
    <property type="component" value="Linkage Group LG5"/>
</dbReference>
<evidence type="ECO:0000313" key="2">
    <source>
        <dbReference type="EMBL" id="KAF6210281.1"/>
    </source>
</evidence>
<comment type="caution">
    <text evidence="2">The sequence shown here is derived from an EMBL/GenBank/DDBJ whole genome shotgun (WGS) entry which is preliminary data.</text>
</comment>
<protein>
    <submittedName>
        <fullName evidence="2">Uncharacterized protein</fullName>
    </submittedName>
</protein>
<dbReference type="AlphaFoldDB" id="A0A8S9XPQ7"/>
<feature type="region of interest" description="Disordered" evidence="1">
    <location>
        <begin position="1"/>
        <end position="89"/>
    </location>
</feature>
<gene>
    <name evidence="2" type="ORF">GE061_013385</name>
</gene>
<feature type="compositionally biased region" description="Gly residues" evidence="1">
    <location>
        <begin position="16"/>
        <end position="26"/>
    </location>
</feature>
<proteinExistence type="predicted"/>
<sequence length="89" mass="9439">MFLERPVAPQNKRKGSGGGGDAGRPPGGDERARVAGRRSSSHWPAPLSTRRKVPLRRLTAQFPPSLPFETKAGSRSATSSSSDVGPTRT</sequence>
<reference evidence="2" key="1">
    <citation type="journal article" date="2021" name="Mol. Ecol. Resour.">
        <title>Apolygus lucorum genome provides insights into omnivorousness and mesophyll feeding.</title>
        <authorList>
            <person name="Liu Y."/>
            <person name="Liu H."/>
            <person name="Wang H."/>
            <person name="Huang T."/>
            <person name="Liu B."/>
            <person name="Yang B."/>
            <person name="Yin L."/>
            <person name="Li B."/>
            <person name="Zhang Y."/>
            <person name="Zhang S."/>
            <person name="Jiang F."/>
            <person name="Zhang X."/>
            <person name="Ren Y."/>
            <person name="Wang B."/>
            <person name="Wang S."/>
            <person name="Lu Y."/>
            <person name="Wu K."/>
            <person name="Fan W."/>
            <person name="Wang G."/>
        </authorList>
    </citation>
    <scope>NUCLEOTIDE SEQUENCE</scope>
    <source>
        <strain evidence="2">12Hb</strain>
    </source>
</reference>
<keyword evidence="3" id="KW-1185">Reference proteome</keyword>
<dbReference type="EMBL" id="WIXP02000005">
    <property type="protein sequence ID" value="KAF6210281.1"/>
    <property type="molecule type" value="Genomic_DNA"/>
</dbReference>
<evidence type="ECO:0000256" key="1">
    <source>
        <dbReference type="SAM" id="MobiDB-lite"/>
    </source>
</evidence>
<organism evidence="2 3">
    <name type="scientific">Apolygus lucorum</name>
    <name type="common">Small green plant bug</name>
    <name type="synonym">Lygocoris lucorum</name>
    <dbReference type="NCBI Taxonomy" id="248454"/>
    <lineage>
        <taxon>Eukaryota</taxon>
        <taxon>Metazoa</taxon>
        <taxon>Ecdysozoa</taxon>
        <taxon>Arthropoda</taxon>
        <taxon>Hexapoda</taxon>
        <taxon>Insecta</taxon>
        <taxon>Pterygota</taxon>
        <taxon>Neoptera</taxon>
        <taxon>Paraneoptera</taxon>
        <taxon>Hemiptera</taxon>
        <taxon>Heteroptera</taxon>
        <taxon>Panheteroptera</taxon>
        <taxon>Cimicomorpha</taxon>
        <taxon>Miridae</taxon>
        <taxon>Mirini</taxon>
        <taxon>Apolygus</taxon>
    </lineage>
</organism>
<name>A0A8S9XPQ7_APOLU</name>